<dbReference type="GO" id="GO:0016757">
    <property type="term" value="F:glycosyltransferase activity"/>
    <property type="evidence" value="ECO:0007669"/>
    <property type="project" value="UniProtKB-KW"/>
</dbReference>
<sequence>MRKVSVITVNFNQPSVTEALLDSVISDSYFRRMEVIVTDNGSKNSPINLWNAKYPNITFIHSEQNLGFAGGNNLAIQAAKGEYLFLVNNDTEFTPGLVEQLVSTLDANPGVGIISPKIRFFHQPDMIQYAGFTPMNYSTCRNKCIGEFEKDSGQYDHTTGPTGYIHGAAMMVRREALDKAGLMSENFFLYYEEIDWCERIKRAGFGVWVDPAALIYHKESVSVGKTSPLKEYFMNRNRILFIRRNAPFFSKILFSLHFSLLVVPRNILTYLARKRPVLTIYLFKAIWWNLTHSKNSQDTGYPLNKIT</sequence>
<evidence type="ECO:0000259" key="4">
    <source>
        <dbReference type="Pfam" id="PF00535"/>
    </source>
</evidence>
<proteinExistence type="inferred from homology"/>
<dbReference type="Proteomes" id="UP000245647">
    <property type="component" value="Unassembled WGS sequence"/>
</dbReference>
<evidence type="ECO:0000256" key="2">
    <source>
        <dbReference type="ARBA" id="ARBA00022676"/>
    </source>
</evidence>
<name>A0A2U2PK76_9SPHI</name>
<dbReference type="PANTHER" id="PTHR43179">
    <property type="entry name" value="RHAMNOSYLTRANSFERASE WBBL"/>
    <property type="match status" value="1"/>
</dbReference>
<comment type="caution">
    <text evidence="5">The sequence shown here is derived from an EMBL/GenBank/DDBJ whole genome shotgun (WGS) entry which is preliminary data.</text>
</comment>
<feature type="domain" description="Glycosyltransferase 2-like" evidence="4">
    <location>
        <begin position="5"/>
        <end position="179"/>
    </location>
</feature>
<keyword evidence="3 5" id="KW-0808">Transferase</keyword>
<keyword evidence="2" id="KW-0328">Glycosyltransferase</keyword>
<protein>
    <submittedName>
        <fullName evidence="5">Glycosyltransferase family 2 protein</fullName>
    </submittedName>
</protein>
<dbReference type="RefSeq" id="WP_109414741.1">
    <property type="nucleotide sequence ID" value="NZ_QEAS01000003.1"/>
</dbReference>
<gene>
    <name evidence="5" type="ORF">DDR33_05410</name>
</gene>
<dbReference type="InterPro" id="IPR001173">
    <property type="entry name" value="Glyco_trans_2-like"/>
</dbReference>
<dbReference type="CDD" id="cd04186">
    <property type="entry name" value="GT_2_like_c"/>
    <property type="match status" value="1"/>
</dbReference>
<organism evidence="5 6">
    <name type="scientific">Pararcticibacter amylolyticus</name>
    <dbReference type="NCBI Taxonomy" id="2173175"/>
    <lineage>
        <taxon>Bacteria</taxon>
        <taxon>Pseudomonadati</taxon>
        <taxon>Bacteroidota</taxon>
        <taxon>Sphingobacteriia</taxon>
        <taxon>Sphingobacteriales</taxon>
        <taxon>Sphingobacteriaceae</taxon>
        <taxon>Pararcticibacter</taxon>
    </lineage>
</organism>
<evidence type="ECO:0000256" key="1">
    <source>
        <dbReference type="ARBA" id="ARBA00006739"/>
    </source>
</evidence>
<dbReference type="EMBL" id="QEAS01000003">
    <property type="protein sequence ID" value="PWG81800.1"/>
    <property type="molecule type" value="Genomic_DNA"/>
</dbReference>
<dbReference type="SUPFAM" id="SSF53448">
    <property type="entry name" value="Nucleotide-diphospho-sugar transferases"/>
    <property type="match status" value="1"/>
</dbReference>
<reference evidence="5 6" key="1">
    <citation type="submission" date="2018-04" db="EMBL/GenBank/DDBJ databases">
        <title>Pedobacter chongqingensis sp. nov., isolated from a rottenly hemp rope.</title>
        <authorList>
            <person name="Cai Y."/>
        </authorList>
    </citation>
    <scope>NUCLEOTIDE SEQUENCE [LARGE SCALE GENOMIC DNA]</scope>
    <source>
        <strain evidence="5 6">FJ4-8</strain>
    </source>
</reference>
<evidence type="ECO:0000256" key="3">
    <source>
        <dbReference type="ARBA" id="ARBA00022679"/>
    </source>
</evidence>
<dbReference type="PANTHER" id="PTHR43179:SF12">
    <property type="entry name" value="GALACTOFURANOSYLTRANSFERASE GLFT2"/>
    <property type="match status" value="1"/>
</dbReference>
<dbReference type="AlphaFoldDB" id="A0A2U2PK76"/>
<dbReference type="Gene3D" id="3.90.550.10">
    <property type="entry name" value="Spore Coat Polysaccharide Biosynthesis Protein SpsA, Chain A"/>
    <property type="match status" value="1"/>
</dbReference>
<evidence type="ECO:0000313" key="6">
    <source>
        <dbReference type="Proteomes" id="UP000245647"/>
    </source>
</evidence>
<dbReference type="InterPro" id="IPR029044">
    <property type="entry name" value="Nucleotide-diphossugar_trans"/>
</dbReference>
<accession>A0A2U2PK76</accession>
<dbReference type="Pfam" id="PF00535">
    <property type="entry name" value="Glycos_transf_2"/>
    <property type="match status" value="1"/>
</dbReference>
<dbReference type="OrthoDB" id="9771846at2"/>
<evidence type="ECO:0000313" key="5">
    <source>
        <dbReference type="EMBL" id="PWG81800.1"/>
    </source>
</evidence>
<keyword evidence="6" id="KW-1185">Reference proteome</keyword>
<comment type="similarity">
    <text evidence="1">Belongs to the glycosyltransferase 2 family.</text>
</comment>